<evidence type="ECO:0000313" key="12">
    <source>
        <dbReference type="EMBL" id="KAF9517516.1"/>
    </source>
</evidence>
<dbReference type="InterPro" id="IPR036837">
    <property type="entry name" value="Cation_efflux_CTD_sf"/>
</dbReference>
<dbReference type="Proteomes" id="UP000886523">
    <property type="component" value="Unassembled WGS sequence"/>
</dbReference>
<feature type="transmembrane region" description="Helical" evidence="9">
    <location>
        <begin position="7"/>
        <end position="28"/>
    </location>
</feature>
<dbReference type="GO" id="GO:0016020">
    <property type="term" value="C:membrane"/>
    <property type="evidence" value="ECO:0007669"/>
    <property type="project" value="UniProtKB-SubCell"/>
</dbReference>
<dbReference type="InterPro" id="IPR058533">
    <property type="entry name" value="Cation_efflux_TM"/>
</dbReference>
<dbReference type="Pfam" id="PF16916">
    <property type="entry name" value="ZT_dimer"/>
    <property type="match status" value="1"/>
</dbReference>
<name>A0A9P6B758_9AGAM</name>
<keyword evidence="13" id="KW-1185">Reference proteome</keyword>
<reference evidence="12" key="1">
    <citation type="journal article" date="2020" name="Nat. Commun.">
        <title>Large-scale genome sequencing of mycorrhizal fungi provides insights into the early evolution of symbiotic traits.</title>
        <authorList>
            <person name="Miyauchi S."/>
            <person name="Kiss E."/>
            <person name="Kuo A."/>
            <person name="Drula E."/>
            <person name="Kohler A."/>
            <person name="Sanchez-Garcia M."/>
            <person name="Morin E."/>
            <person name="Andreopoulos B."/>
            <person name="Barry K.W."/>
            <person name="Bonito G."/>
            <person name="Buee M."/>
            <person name="Carver A."/>
            <person name="Chen C."/>
            <person name="Cichocki N."/>
            <person name="Clum A."/>
            <person name="Culley D."/>
            <person name="Crous P.W."/>
            <person name="Fauchery L."/>
            <person name="Girlanda M."/>
            <person name="Hayes R.D."/>
            <person name="Keri Z."/>
            <person name="LaButti K."/>
            <person name="Lipzen A."/>
            <person name="Lombard V."/>
            <person name="Magnuson J."/>
            <person name="Maillard F."/>
            <person name="Murat C."/>
            <person name="Nolan M."/>
            <person name="Ohm R.A."/>
            <person name="Pangilinan J."/>
            <person name="Pereira M.F."/>
            <person name="Perotto S."/>
            <person name="Peter M."/>
            <person name="Pfister S."/>
            <person name="Riley R."/>
            <person name="Sitrit Y."/>
            <person name="Stielow J.B."/>
            <person name="Szollosi G."/>
            <person name="Zifcakova L."/>
            <person name="Stursova M."/>
            <person name="Spatafora J.W."/>
            <person name="Tedersoo L."/>
            <person name="Vaario L.M."/>
            <person name="Yamada A."/>
            <person name="Yan M."/>
            <person name="Wang P."/>
            <person name="Xu J."/>
            <person name="Bruns T."/>
            <person name="Baldrian P."/>
            <person name="Vilgalys R."/>
            <person name="Dunand C."/>
            <person name="Henrissat B."/>
            <person name="Grigoriev I.V."/>
            <person name="Hibbett D."/>
            <person name="Nagy L.G."/>
            <person name="Martin F.M."/>
        </authorList>
    </citation>
    <scope>NUCLEOTIDE SEQUENCE</scope>
    <source>
        <strain evidence="12">UP504</strain>
    </source>
</reference>
<dbReference type="EMBL" id="MU128931">
    <property type="protein sequence ID" value="KAF9517516.1"/>
    <property type="molecule type" value="Genomic_DNA"/>
</dbReference>
<evidence type="ECO:0000256" key="3">
    <source>
        <dbReference type="ARBA" id="ARBA00022448"/>
    </source>
</evidence>
<dbReference type="InterPro" id="IPR002524">
    <property type="entry name" value="Cation_efflux"/>
</dbReference>
<dbReference type="OrthoDB" id="9944568at2759"/>
<dbReference type="SUPFAM" id="SSF160240">
    <property type="entry name" value="Cation efflux protein cytoplasmic domain-like"/>
    <property type="match status" value="1"/>
</dbReference>
<gene>
    <name evidence="12" type="ORF">BS47DRAFT_1326273</name>
</gene>
<comment type="caution">
    <text evidence="12">The sequence shown here is derived from an EMBL/GenBank/DDBJ whole genome shotgun (WGS) entry which is preliminary data.</text>
</comment>
<evidence type="ECO:0000256" key="6">
    <source>
        <dbReference type="ARBA" id="ARBA00022989"/>
    </source>
</evidence>
<evidence type="ECO:0000256" key="4">
    <source>
        <dbReference type="ARBA" id="ARBA00022692"/>
    </source>
</evidence>
<feature type="region of interest" description="Disordered" evidence="8">
    <location>
        <begin position="242"/>
        <end position="289"/>
    </location>
</feature>
<dbReference type="Gene3D" id="1.20.1510.10">
    <property type="entry name" value="Cation efflux protein transmembrane domain"/>
    <property type="match status" value="2"/>
</dbReference>
<feature type="domain" description="Cation efflux protein cytoplasmic" evidence="11">
    <location>
        <begin position="364"/>
        <end position="435"/>
    </location>
</feature>
<feature type="region of interest" description="Disordered" evidence="8">
    <location>
        <begin position="158"/>
        <end position="183"/>
    </location>
</feature>
<keyword evidence="3" id="KW-0813">Transport</keyword>
<dbReference type="InterPro" id="IPR027469">
    <property type="entry name" value="Cation_efflux_TMD_sf"/>
</dbReference>
<dbReference type="GO" id="GO:0006882">
    <property type="term" value="P:intracellular zinc ion homeostasis"/>
    <property type="evidence" value="ECO:0007669"/>
    <property type="project" value="TreeGrafter"/>
</dbReference>
<evidence type="ECO:0000313" key="13">
    <source>
        <dbReference type="Proteomes" id="UP000886523"/>
    </source>
</evidence>
<evidence type="ECO:0000256" key="9">
    <source>
        <dbReference type="SAM" id="Phobius"/>
    </source>
</evidence>
<dbReference type="NCBIfam" id="TIGR01297">
    <property type="entry name" value="CDF"/>
    <property type="match status" value="2"/>
</dbReference>
<dbReference type="GO" id="GO:0005385">
    <property type="term" value="F:zinc ion transmembrane transporter activity"/>
    <property type="evidence" value="ECO:0007669"/>
    <property type="project" value="TreeGrafter"/>
</dbReference>
<dbReference type="SUPFAM" id="SSF161111">
    <property type="entry name" value="Cation efflux protein transmembrane domain-like"/>
    <property type="match status" value="1"/>
</dbReference>
<keyword evidence="7 9" id="KW-0472">Membrane</keyword>
<dbReference type="AlphaFoldDB" id="A0A9P6B758"/>
<evidence type="ECO:0000256" key="8">
    <source>
        <dbReference type="SAM" id="MobiDB-lite"/>
    </source>
</evidence>
<proteinExistence type="inferred from homology"/>
<evidence type="ECO:0000256" key="1">
    <source>
        <dbReference type="ARBA" id="ARBA00004141"/>
    </source>
</evidence>
<evidence type="ECO:0008006" key="14">
    <source>
        <dbReference type="Google" id="ProtNLM"/>
    </source>
</evidence>
<keyword evidence="5" id="KW-0862">Zinc</keyword>
<keyword evidence="6 9" id="KW-1133">Transmembrane helix</keyword>
<evidence type="ECO:0000259" key="10">
    <source>
        <dbReference type="Pfam" id="PF01545"/>
    </source>
</evidence>
<evidence type="ECO:0000256" key="7">
    <source>
        <dbReference type="ARBA" id="ARBA00023136"/>
    </source>
</evidence>
<feature type="transmembrane region" description="Helical" evidence="9">
    <location>
        <begin position="334"/>
        <end position="351"/>
    </location>
</feature>
<organism evidence="12 13">
    <name type="scientific">Hydnum rufescens UP504</name>
    <dbReference type="NCBI Taxonomy" id="1448309"/>
    <lineage>
        <taxon>Eukaryota</taxon>
        <taxon>Fungi</taxon>
        <taxon>Dikarya</taxon>
        <taxon>Basidiomycota</taxon>
        <taxon>Agaricomycotina</taxon>
        <taxon>Agaricomycetes</taxon>
        <taxon>Cantharellales</taxon>
        <taxon>Hydnaceae</taxon>
        <taxon>Hydnum</taxon>
    </lineage>
</organism>
<comment type="similarity">
    <text evidence="2">Belongs to the cation diffusion facilitator (CDF) transporter (TC 2.A.4) family. SLC30A subfamily.</text>
</comment>
<evidence type="ECO:0000256" key="5">
    <source>
        <dbReference type="ARBA" id="ARBA00022833"/>
    </source>
</evidence>
<keyword evidence="4 9" id="KW-0812">Transmembrane</keyword>
<feature type="transmembrane region" description="Helical" evidence="9">
    <location>
        <begin position="74"/>
        <end position="97"/>
    </location>
</feature>
<sequence>MRRSTKIWTLLIIDSLFLLVELVVGYAVGSLALVADSFHMLNDVMSLVVALYAIKVSTNSPDSKYSYGWHRAEILAALINGVFLLALCLSIFLEAIVRFFSVPEISNPKLVVIVGSLGLGSNILGLFLFHEHDHSHEHDTSSVHESPNKTKASTAVVSETTPLLIPHSHERGRGGSSRPRSGSAVAIFGHPAQTRAHVVQAAEQAGYHRHHTPSSITDRLLDQNFISPPEDAVAIDIEIDHSESGANKPPPAQHSPTRVRGDGHSHLEGTSLEAGSNPHAHGHSHDHAETQSNMNMRALLLHVLGDALGNVGVVASGLIIWLTTWPGKYYSDPIISLVITVIIFTSALPLVKSASFILLQGVPTSIELDALREDIINVPGVLALHELHVWQLSESKNVASVHVWVAREVEYMGIASAIRQVLHQYNVHSCTIQPEFRSGDHGDDPQLTIAKGAHCLIPCAPSSECPKESTCCRKLESMLLAFCLY</sequence>
<dbReference type="PANTHER" id="PTHR45820:SF4">
    <property type="entry name" value="ZINC TRANSPORTER 63C, ISOFORM F"/>
    <property type="match status" value="1"/>
</dbReference>
<dbReference type="InterPro" id="IPR027470">
    <property type="entry name" value="Cation_efflux_CTD"/>
</dbReference>
<dbReference type="Pfam" id="PF01545">
    <property type="entry name" value="Cation_efflux"/>
    <property type="match status" value="1"/>
</dbReference>
<feature type="transmembrane region" description="Helical" evidence="9">
    <location>
        <begin position="109"/>
        <end position="129"/>
    </location>
</feature>
<feature type="transmembrane region" description="Helical" evidence="9">
    <location>
        <begin position="299"/>
        <end position="322"/>
    </location>
</feature>
<comment type="subcellular location">
    <subcellularLocation>
        <location evidence="1">Membrane</location>
        <topology evidence="1">Multi-pass membrane protein</topology>
    </subcellularLocation>
</comment>
<evidence type="ECO:0000259" key="11">
    <source>
        <dbReference type="Pfam" id="PF16916"/>
    </source>
</evidence>
<feature type="domain" description="Cation efflux protein transmembrane" evidence="10">
    <location>
        <begin position="9"/>
        <end position="359"/>
    </location>
</feature>
<evidence type="ECO:0000256" key="2">
    <source>
        <dbReference type="ARBA" id="ARBA00008873"/>
    </source>
</evidence>
<dbReference type="PANTHER" id="PTHR45820">
    <property type="entry name" value="FI23527P1"/>
    <property type="match status" value="1"/>
</dbReference>
<accession>A0A9P6B758</accession>
<protein>
    <recommendedName>
        <fullName evidence="14">Cation efflux protein</fullName>
    </recommendedName>
</protein>